<dbReference type="PROSITE" id="PS51918">
    <property type="entry name" value="RADICAL_SAM"/>
    <property type="match status" value="1"/>
</dbReference>
<protein>
    <submittedName>
        <fullName evidence="10">Putative Fe-S cluster-containing radical SAM superfamily enzyme</fullName>
    </submittedName>
</protein>
<keyword evidence="6" id="KW-0411">Iron-sulfur</keyword>
<accession>A0A8J7UTF7</accession>
<dbReference type="EMBL" id="JAGGMV010000002">
    <property type="protein sequence ID" value="MBP2201639.1"/>
    <property type="molecule type" value="Genomic_DNA"/>
</dbReference>
<dbReference type="SUPFAM" id="SSF102114">
    <property type="entry name" value="Radical SAM enzymes"/>
    <property type="match status" value="1"/>
</dbReference>
<evidence type="ECO:0000256" key="7">
    <source>
        <dbReference type="SAM" id="MobiDB-lite"/>
    </source>
</evidence>
<dbReference type="RefSeq" id="WP_209591097.1">
    <property type="nucleotide sequence ID" value="NZ_JAGGMV010000002.1"/>
</dbReference>
<evidence type="ECO:0000313" key="11">
    <source>
        <dbReference type="Proteomes" id="UP000740329"/>
    </source>
</evidence>
<evidence type="ECO:0000256" key="4">
    <source>
        <dbReference type="ARBA" id="ARBA00022723"/>
    </source>
</evidence>
<keyword evidence="2" id="KW-0004">4Fe-4S</keyword>
<dbReference type="Pfam" id="PF04055">
    <property type="entry name" value="Radical_SAM"/>
    <property type="match status" value="1"/>
</dbReference>
<name>A0A8J7UTF7_METVO</name>
<dbReference type="InterPro" id="IPR040088">
    <property type="entry name" value="MJ0103-like"/>
</dbReference>
<dbReference type="GO" id="GO:0003824">
    <property type="term" value="F:catalytic activity"/>
    <property type="evidence" value="ECO:0007669"/>
    <property type="project" value="InterPro"/>
</dbReference>
<dbReference type="GO" id="GO:0051539">
    <property type="term" value="F:4 iron, 4 sulfur cluster binding"/>
    <property type="evidence" value="ECO:0007669"/>
    <property type="project" value="UniProtKB-KW"/>
</dbReference>
<feature type="domain" description="TRAM" evidence="8">
    <location>
        <begin position="423"/>
        <end position="487"/>
    </location>
</feature>
<dbReference type="Proteomes" id="UP000740329">
    <property type="component" value="Unassembled WGS sequence"/>
</dbReference>
<dbReference type="SMART" id="SM00729">
    <property type="entry name" value="Elp3"/>
    <property type="match status" value="1"/>
</dbReference>
<comment type="caution">
    <text evidence="10">The sequence shown here is derived from an EMBL/GenBank/DDBJ whole genome shotgun (WGS) entry which is preliminary data.</text>
</comment>
<dbReference type="Gene3D" id="3.20.20.70">
    <property type="entry name" value="Aldolase class I"/>
    <property type="match status" value="1"/>
</dbReference>
<keyword evidence="5" id="KW-0408">Iron</keyword>
<keyword evidence="4" id="KW-0479">Metal-binding</keyword>
<feature type="region of interest" description="Disordered" evidence="7">
    <location>
        <begin position="1"/>
        <end position="20"/>
    </location>
</feature>
<evidence type="ECO:0000313" key="10">
    <source>
        <dbReference type="EMBL" id="MBP2201639.1"/>
    </source>
</evidence>
<feature type="domain" description="Radical SAM core" evidence="9">
    <location>
        <begin position="157"/>
        <end position="402"/>
    </location>
</feature>
<sequence>MAKDNKKRKNNKHDENLSTEAPHILDFSNYKMITRIEDKAENKKFEMLKIGINKYYEVEIPKNVKKYGNITIPNNSEDKDEKDEKDESFNKKIILDDFKDEMSKYALKNINNIKSDILTNISMNLASNLKNKVTGRKTIYVTENIPLMGHTAFGVIDRGTNIIQVRGHSGCNIRCPFCSVDEGTPSKSRINDYYVDIDHLINTFERVVGYKGNNKLEAHLDGQGEPMLYHPLPELVERLNDVVSKGSGIVSIQSNGVNLSYKLIDELEEAGLHRINLSINAMDEKFSKGLSGKKTYNIEKIKEMAEYVKNSKIHLLIAPLLLPGYNDEEFRKVIDYAVDLQNRIPQNTINPITNKLNPILGVQLCLTYQFGRKVPNMKIWDFKKFYELLNTLENEYTKQGFDVHLKTPLKYYGSRPMRRIPCPFSLNETVENVKVVAEGRIFGEVIGIARDRVIQIINCKNTEKLLGNTVNVKIHRVKDNVIVATLC</sequence>
<dbReference type="SFLD" id="SFLDG01067">
    <property type="entry name" value="SPASM/twitch_domain_containing"/>
    <property type="match status" value="1"/>
</dbReference>
<dbReference type="InterPro" id="IPR007197">
    <property type="entry name" value="rSAM"/>
</dbReference>
<evidence type="ECO:0000256" key="1">
    <source>
        <dbReference type="ARBA" id="ARBA00001966"/>
    </source>
</evidence>
<dbReference type="InterPro" id="IPR058240">
    <property type="entry name" value="rSAM_sf"/>
</dbReference>
<dbReference type="PANTHER" id="PTHR43787">
    <property type="entry name" value="FEMO COFACTOR BIOSYNTHESIS PROTEIN NIFB-RELATED"/>
    <property type="match status" value="1"/>
</dbReference>
<dbReference type="SFLD" id="SFLDS00029">
    <property type="entry name" value="Radical_SAM"/>
    <property type="match status" value="1"/>
</dbReference>
<gene>
    <name evidence="10" type="ORF">J3E07_001051</name>
</gene>
<proteinExistence type="predicted"/>
<evidence type="ECO:0000256" key="6">
    <source>
        <dbReference type="ARBA" id="ARBA00023014"/>
    </source>
</evidence>
<evidence type="ECO:0000256" key="3">
    <source>
        <dbReference type="ARBA" id="ARBA00022691"/>
    </source>
</evidence>
<dbReference type="InterPro" id="IPR013785">
    <property type="entry name" value="Aldolase_TIM"/>
</dbReference>
<evidence type="ECO:0000259" key="9">
    <source>
        <dbReference type="PROSITE" id="PS51918"/>
    </source>
</evidence>
<reference evidence="10" key="1">
    <citation type="submission" date="2021-03" db="EMBL/GenBank/DDBJ databases">
        <title>Genomic Encyclopedia of Type Strains, Phase IV (KMG-V): Genome sequencing to study the core and pangenomes of soil and plant-associated prokaryotes.</title>
        <authorList>
            <person name="Whitman W."/>
        </authorList>
    </citation>
    <scope>NUCLEOTIDE SEQUENCE</scope>
    <source>
        <strain evidence="10">C4</strain>
    </source>
</reference>
<evidence type="ECO:0000256" key="2">
    <source>
        <dbReference type="ARBA" id="ARBA00022485"/>
    </source>
</evidence>
<evidence type="ECO:0000259" key="8">
    <source>
        <dbReference type="PROSITE" id="PS50926"/>
    </source>
</evidence>
<keyword evidence="3" id="KW-0949">S-adenosyl-L-methionine</keyword>
<dbReference type="PROSITE" id="PS50926">
    <property type="entry name" value="TRAM"/>
    <property type="match status" value="1"/>
</dbReference>
<dbReference type="InterPro" id="IPR002792">
    <property type="entry name" value="TRAM_dom"/>
</dbReference>
<dbReference type="SFLD" id="SFLDG01110">
    <property type="entry name" value="Uncharacterised_Radical_SAM_Su"/>
    <property type="match status" value="1"/>
</dbReference>
<organism evidence="10 11">
    <name type="scientific">Methanococcus voltae</name>
    <dbReference type="NCBI Taxonomy" id="2188"/>
    <lineage>
        <taxon>Archaea</taxon>
        <taxon>Methanobacteriati</taxon>
        <taxon>Methanobacteriota</taxon>
        <taxon>Methanomada group</taxon>
        <taxon>Methanococci</taxon>
        <taxon>Methanococcales</taxon>
        <taxon>Methanococcaceae</taxon>
        <taxon>Methanococcus</taxon>
    </lineage>
</organism>
<evidence type="ECO:0000256" key="5">
    <source>
        <dbReference type="ARBA" id="ARBA00023004"/>
    </source>
</evidence>
<comment type="cofactor">
    <cofactor evidence="1">
        <name>[4Fe-4S] cluster</name>
        <dbReference type="ChEBI" id="CHEBI:49883"/>
    </cofactor>
</comment>
<dbReference type="InterPro" id="IPR006638">
    <property type="entry name" value="Elp3/MiaA/NifB-like_rSAM"/>
</dbReference>
<dbReference type="CDD" id="cd01335">
    <property type="entry name" value="Radical_SAM"/>
    <property type="match status" value="1"/>
</dbReference>
<feature type="compositionally biased region" description="Basic residues" evidence="7">
    <location>
        <begin position="1"/>
        <end position="11"/>
    </location>
</feature>
<dbReference type="AlphaFoldDB" id="A0A8J7UTF7"/>
<dbReference type="GO" id="GO:0046872">
    <property type="term" value="F:metal ion binding"/>
    <property type="evidence" value="ECO:0007669"/>
    <property type="project" value="UniProtKB-KW"/>
</dbReference>
<dbReference type="PANTHER" id="PTHR43787:SF3">
    <property type="entry name" value="ARYLSULFATASE REGULATORY PROTEIN"/>
    <property type="match status" value="1"/>
</dbReference>